<accession>A0A645CUM5</accession>
<sequence>MFKRIFDGGVFIRRGARARGGGAASRERRAACRQQQHARALLHDEDKKEKLPYAPGAGQTPRLRLQLRGTRRNPQRHGDTRGAARGKKERGAPLHARGGGGNLRGRAQHGARLRQPRYILEVAAGRDPAYKNGRAGKLRGDRRGRRI</sequence>
<feature type="region of interest" description="Disordered" evidence="1">
    <location>
        <begin position="41"/>
        <end position="114"/>
    </location>
</feature>
<reference evidence="2" key="1">
    <citation type="submission" date="2019-08" db="EMBL/GenBank/DDBJ databases">
        <authorList>
            <person name="Kucharzyk K."/>
            <person name="Murdoch R.W."/>
            <person name="Higgins S."/>
            <person name="Loffler F."/>
        </authorList>
    </citation>
    <scope>NUCLEOTIDE SEQUENCE</scope>
</reference>
<dbReference type="AlphaFoldDB" id="A0A645CUM5"/>
<proteinExistence type="predicted"/>
<gene>
    <name evidence="2" type="ORF">SDC9_127891</name>
</gene>
<dbReference type="EMBL" id="VSSQ01030341">
    <property type="protein sequence ID" value="MPM80840.1"/>
    <property type="molecule type" value="Genomic_DNA"/>
</dbReference>
<name>A0A645CUM5_9ZZZZ</name>
<feature type="compositionally biased region" description="Basic and acidic residues" evidence="1">
    <location>
        <begin position="41"/>
        <end position="51"/>
    </location>
</feature>
<organism evidence="2">
    <name type="scientific">bioreactor metagenome</name>
    <dbReference type="NCBI Taxonomy" id="1076179"/>
    <lineage>
        <taxon>unclassified sequences</taxon>
        <taxon>metagenomes</taxon>
        <taxon>ecological metagenomes</taxon>
    </lineage>
</organism>
<evidence type="ECO:0000256" key="1">
    <source>
        <dbReference type="SAM" id="MobiDB-lite"/>
    </source>
</evidence>
<comment type="caution">
    <text evidence="2">The sequence shown here is derived from an EMBL/GenBank/DDBJ whole genome shotgun (WGS) entry which is preliminary data.</text>
</comment>
<evidence type="ECO:0000313" key="2">
    <source>
        <dbReference type="EMBL" id="MPM80840.1"/>
    </source>
</evidence>
<protein>
    <submittedName>
        <fullName evidence="2">Uncharacterized protein</fullName>
    </submittedName>
</protein>